<name>A0A3S5AW68_9PLAT</name>
<evidence type="ECO:0000313" key="3">
    <source>
        <dbReference type="Proteomes" id="UP000784294"/>
    </source>
</evidence>
<organism evidence="2 3">
    <name type="scientific">Protopolystoma xenopodis</name>
    <dbReference type="NCBI Taxonomy" id="117903"/>
    <lineage>
        <taxon>Eukaryota</taxon>
        <taxon>Metazoa</taxon>
        <taxon>Spiralia</taxon>
        <taxon>Lophotrochozoa</taxon>
        <taxon>Platyhelminthes</taxon>
        <taxon>Monogenea</taxon>
        <taxon>Polyopisthocotylea</taxon>
        <taxon>Polystomatidea</taxon>
        <taxon>Polystomatidae</taxon>
        <taxon>Protopolystoma</taxon>
    </lineage>
</organism>
<feature type="compositionally biased region" description="Low complexity" evidence="1">
    <location>
        <begin position="184"/>
        <end position="193"/>
    </location>
</feature>
<feature type="compositionally biased region" description="Pro residues" evidence="1">
    <location>
        <begin position="101"/>
        <end position="117"/>
    </location>
</feature>
<proteinExistence type="predicted"/>
<feature type="compositionally biased region" description="Polar residues" evidence="1">
    <location>
        <begin position="195"/>
        <end position="204"/>
    </location>
</feature>
<gene>
    <name evidence="2" type="ORF">PXEA_LOCUS32707</name>
</gene>
<dbReference type="Proteomes" id="UP000784294">
    <property type="component" value="Unassembled WGS sequence"/>
</dbReference>
<feature type="compositionally biased region" description="Polar residues" evidence="1">
    <location>
        <begin position="415"/>
        <end position="428"/>
    </location>
</feature>
<feature type="region of interest" description="Disordered" evidence="1">
    <location>
        <begin position="396"/>
        <end position="431"/>
    </location>
</feature>
<evidence type="ECO:0000256" key="1">
    <source>
        <dbReference type="SAM" id="MobiDB-lite"/>
    </source>
</evidence>
<feature type="compositionally biased region" description="Pro residues" evidence="1">
    <location>
        <begin position="222"/>
        <end position="232"/>
    </location>
</feature>
<dbReference type="AlphaFoldDB" id="A0A3S5AW68"/>
<protein>
    <submittedName>
        <fullName evidence="2">Uncharacterized protein</fullName>
    </submittedName>
</protein>
<keyword evidence="3" id="KW-1185">Reference proteome</keyword>
<comment type="caution">
    <text evidence="2">The sequence shown here is derived from an EMBL/GenBank/DDBJ whole genome shotgun (WGS) entry which is preliminary data.</text>
</comment>
<accession>A0A3S5AW68</accession>
<evidence type="ECO:0000313" key="2">
    <source>
        <dbReference type="EMBL" id="VEL39267.1"/>
    </source>
</evidence>
<feature type="region of interest" description="Disordered" evidence="1">
    <location>
        <begin position="184"/>
        <end position="254"/>
    </location>
</feature>
<feature type="compositionally biased region" description="Low complexity" evidence="1">
    <location>
        <begin position="85"/>
        <end position="100"/>
    </location>
</feature>
<sequence>MHLSRFPYFASYLRFTQYLLVIFLKSTSYSVVSAYPANQPNALLCPISQRALTSNPAFNLLLPASPLLSLTPPEGLNNLASTDKPLAVPASSEPPASHSNSPPPIPPSLPPPPPPLHSPSLLHSSLHQPKSATLDVISRSGRSPETTCTVTQAPSNSQFIFFSYQSPTNGSSWLSNLSNATLNSLSSASTAPTPQFVSTSECANTTSPHPSSPSSQSSSPHHPLPQIPPLPPSLSLAQTSPTLPPPTPLSSPFVTHLSQTSPLQTVSLLEPSSCTCCFPLLFSIAAQPTGPVVLVTTDGATLTPLLLPNTVASAPPATVALPASAVSSSATLMPGLGPPDRMTHQQHHFVTATHSLGREWNLPSSQQSWADAATGGVFHLAAGMPSWMRRAYIRQGGPRGAPVQTDRCRAEDMQSRGQEFSNRTGWSRRSSHVDGVYKKSNIRTGNFCERDDSRMNASQPDSSKAEWRNREGDEVTEGGAADADTNEHGDNDENGNGEAGQHYMRDRRKKQEEDSENKLDSLEFGKKQSYADLEVEPTQSCCHRHSSKAKSESLFAGMKQISKNSGNHL</sequence>
<feature type="region of interest" description="Disordered" evidence="1">
    <location>
        <begin position="75"/>
        <end position="124"/>
    </location>
</feature>
<feature type="compositionally biased region" description="Basic and acidic residues" evidence="1">
    <location>
        <begin position="509"/>
        <end position="526"/>
    </location>
</feature>
<reference evidence="2" key="1">
    <citation type="submission" date="2018-11" db="EMBL/GenBank/DDBJ databases">
        <authorList>
            <consortium name="Pathogen Informatics"/>
        </authorList>
    </citation>
    <scope>NUCLEOTIDE SEQUENCE</scope>
</reference>
<feature type="compositionally biased region" description="Low complexity" evidence="1">
    <location>
        <begin position="205"/>
        <end position="221"/>
    </location>
</feature>
<dbReference type="EMBL" id="CAAALY010260663">
    <property type="protein sequence ID" value="VEL39267.1"/>
    <property type="molecule type" value="Genomic_DNA"/>
</dbReference>
<feature type="compositionally biased region" description="Basic and acidic residues" evidence="1">
    <location>
        <begin position="463"/>
        <end position="473"/>
    </location>
</feature>
<feature type="region of interest" description="Disordered" evidence="1">
    <location>
        <begin position="446"/>
        <end position="569"/>
    </location>
</feature>